<reference evidence="1 2" key="1">
    <citation type="submission" date="2018-08" db="EMBL/GenBank/DDBJ databases">
        <title>Henriciella mobilis sp. nov., isolated from seawater.</title>
        <authorList>
            <person name="Cheng H."/>
            <person name="Wu Y.-H."/>
            <person name="Xu X.-W."/>
            <person name="Guo L.-L."/>
        </authorList>
    </citation>
    <scope>NUCLEOTIDE SEQUENCE [LARGE SCALE GENOMIC DNA]</scope>
    <source>
        <strain evidence="1 2">JN25</strain>
    </source>
</reference>
<comment type="caution">
    <text evidence="1">The sequence shown here is derived from an EMBL/GenBank/DDBJ whole genome shotgun (WGS) entry which is preliminary data.</text>
</comment>
<keyword evidence="2" id="KW-1185">Reference proteome</keyword>
<evidence type="ECO:0000313" key="1">
    <source>
        <dbReference type="EMBL" id="RIJ30107.1"/>
    </source>
</evidence>
<sequence>MNKPGAHDGRELEMLLTGQKPLAAFSGYDGFSESDAAGGQDFANAVASSRVLRFEETFEIDGQPVYVVAFTRPEESWRGPAYLHLIRFLYDRAWCPHLEWLQGSLLGYSDAENSAHLLQKYGRERLNETC</sequence>
<dbReference type="RefSeq" id="WP_119375426.1">
    <property type="nucleotide sequence ID" value="NZ_QWFX01000006.1"/>
</dbReference>
<dbReference type="Proteomes" id="UP000266385">
    <property type="component" value="Unassembled WGS sequence"/>
</dbReference>
<evidence type="ECO:0000313" key="2">
    <source>
        <dbReference type="Proteomes" id="UP000266385"/>
    </source>
</evidence>
<gene>
    <name evidence="1" type="ORF">D1223_05485</name>
</gene>
<protein>
    <submittedName>
        <fullName evidence="1">Uncharacterized protein</fullName>
    </submittedName>
</protein>
<proteinExistence type="predicted"/>
<organism evidence="1 2">
    <name type="scientific">Henriciella mobilis</name>
    <dbReference type="NCBI Taxonomy" id="2305467"/>
    <lineage>
        <taxon>Bacteria</taxon>
        <taxon>Pseudomonadati</taxon>
        <taxon>Pseudomonadota</taxon>
        <taxon>Alphaproteobacteria</taxon>
        <taxon>Hyphomonadales</taxon>
        <taxon>Hyphomonadaceae</taxon>
        <taxon>Henriciella</taxon>
    </lineage>
</organism>
<accession>A0A399RJC9</accession>
<dbReference type="EMBL" id="QWFX01000006">
    <property type="protein sequence ID" value="RIJ30107.1"/>
    <property type="molecule type" value="Genomic_DNA"/>
</dbReference>
<dbReference type="AlphaFoldDB" id="A0A399RJC9"/>
<name>A0A399RJC9_9PROT</name>
<dbReference type="OrthoDB" id="7355898at2"/>